<comment type="caution">
    <text evidence="2">The sequence shown here is derived from an EMBL/GenBank/DDBJ whole genome shotgun (WGS) entry which is preliminary data.</text>
</comment>
<keyword evidence="1" id="KW-0175">Coiled coil</keyword>
<feature type="coiled-coil region" evidence="1">
    <location>
        <begin position="7"/>
        <end position="48"/>
    </location>
</feature>
<feature type="coiled-coil region" evidence="1">
    <location>
        <begin position="344"/>
        <end position="378"/>
    </location>
</feature>
<dbReference type="EMBL" id="PHWZ01000052">
    <property type="protein sequence ID" value="TEY77683.1"/>
    <property type="molecule type" value="Genomic_DNA"/>
</dbReference>
<evidence type="ECO:0000313" key="2">
    <source>
        <dbReference type="EMBL" id="TEY77683.1"/>
    </source>
</evidence>
<name>A0A4Y8DD88_9HELO</name>
<organism evidence="2 3">
    <name type="scientific">Botryotinia calthae</name>
    <dbReference type="NCBI Taxonomy" id="38488"/>
    <lineage>
        <taxon>Eukaryota</taxon>
        <taxon>Fungi</taxon>
        <taxon>Dikarya</taxon>
        <taxon>Ascomycota</taxon>
        <taxon>Pezizomycotina</taxon>
        <taxon>Leotiomycetes</taxon>
        <taxon>Helotiales</taxon>
        <taxon>Sclerotiniaceae</taxon>
        <taxon>Botryotinia</taxon>
    </lineage>
</organism>
<keyword evidence="3" id="KW-1185">Reference proteome</keyword>
<accession>A0A4Y8DD88</accession>
<protein>
    <submittedName>
        <fullName evidence="2">Uncharacterized protein</fullName>
    </submittedName>
</protein>
<proteinExistence type="predicted"/>
<evidence type="ECO:0000313" key="3">
    <source>
        <dbReference type="Proteomes" id="UP000297299"/>
    </source>
</evidence>
<reference evidence="2 3" key="1">
    <citation type="submission" date="2017-11" db="EMBL/GenBank/DDBJ databases">
        <title>Comparative genomics of Botrytis spp.</title>
        <authorList>
            <person name="Valero-Jimenez C.A."/>
            <person name="Tapia P."/>
            <person name="Veloso J."/>
            <person name="Silva-Moreno E."/>
            <person name="Staats M."/>
            <person name="Valdes J.H."/>
            <person name="Van Kan J.A.L."/>
        </authorList>
    </citation>
    <scope>NUCLEOTIDE SEQUENCE [LARGE SCALE GENOMIC DNA]</scope>
    <source>
        <strain evidence="2 3">MUCL2830</strain>
    </source>
</reference>
<sequence>MEEPHLFSALKTRILDLEKQLKEKEDLLKVANSNVEKLQETVSVQKQTINERDSTILSIQNLEAWNEGACEATGLQLNWQEGWKKLWSIISAQDQLIAQKDEIIAERDLTIRKKDLTITEKDLLLSIADPNAFPLNADVKVACLGGLRYEKDGAFAYIDLNFSVKQVQVDVKGRTINGCVISFLIDQINRLHESYNNVNAASLKIRAREMENAIASRTGSVPREKITGPGNHAAHGADAFADVQMVLETDSKTDAGRVISGKREQFKITYLVPPETVIKFGSVWNDSYSPEFIQLLNIYQDLKIWNNEGIGQVEFCTRRYRVRRPVSRVYHLEELPSTEAFDTNEAAIKEFNQLLDISRELQDEHRKFRRENKTLSRKDSGRRSLEETSLGANVLRRAISNSSFSITRRDLRGSLK</sequence>
<dbReference type="AlphaFoldDB" id="A0A4Y8DD88"/>
<dbReference type="OrthoDB" id="3539435at2759"/>
<evidence type="ECO:0000256" key="1">
    <source>
        <dbReference type="SAM" id="Coils"/>
    </source>
</evidence>
<gene>
    <name evidence="2" type="ORF">BOTCAL_0052g00220</name>
</gene>
<dbReference type="Proteomes" id="UP000297299">
    <property type="component" value="Unassembled WGS sequence"/>
</dbReference>